<dbReference type="Proteomes" id="UP000288716">
    <property type="component" value="Unassembled WGS sequence"/>
</dbReference>
<keyword evidence="3" id="KW-0966">Cell projection</keyword>
<evidence type="ECO:0000256" key="1">
    <source>
        <dbReference type="ARBA" id="ARBA00006270"/>
    </source>
</evidence>
<dbReference type="GO" id="GO:0003924">
    <property type="term" value="F:GTPase activity"/>
    <property type="evidence" value="ECO:0007669"/>
    <property type="project" value="InterPro"/>
</dbReference>
<dbReference type="PROSITE" id="PS51419">
    <property type="entry name" value="RAB"/>
    <property type="match status" value="1"/>
</dbReference>
<dbReference type="STRING" id="299467.A0A443SDM4"/>
<dbReference type="Pfam" id="PF00071">
    <property type="entry name" value="Ras"/>
    <property type="match status" value="1"/>
</dbReference>
<dbReference type="PRINTS" id="PR00449">
    <property type="entry name" value="RASTRNSFRMNG"/>
</dbReference>
<reference evidence="3 4" key="1">
    <citation type="journal article" date="2018" name="Gigascience">
        <title>Genomes of trombidid mites reveal novel predicted allergens and laterally-transferred genes associated with secondary metabolism.</title>
        <authorList>
            <person name="Dong X."/>
            <person name="Chaisiri K."/>
            <person name="Xia D."/>
            <person name="Armstrong S.D."/>
            <person name="Fang Y."/>
            <person name="Donnelly M.J."/>
            <person name="Kadowaki T."/>
            <person name="McGarry J.W."/>
            <person name="Darby A.C."/>
            <person name="Makepeace B.L."/>
        </authorList>
    </citation>
    <scope>NUCLEOTIDE SEQUENCE [LARGE SCALE GENOMIC DNA]</scope>
    <source>
        <strain evidence="3">UoL-UT</strain>
    </source>
</reference>
<dbReference type="SMART" id="SM00174">
    <property type="entry name" value="RHO"/>
    <property type="match status" value="1"/>
</dbReference>
<evidence type="ECO:0000313" key="4">
    <source>
        <dbReference type="Proteomes" id="UP000288716"/>
    </source>
</evidence>
<dbReference type="InterPro" id="IPR001806">
    <property type="entry name" value="Small_GTPase"/>
</dbReference>
<keyword evidence="2" id="KW-0547">Nucleotide-binding</keyword>
<accession>A0A443SDM4</accession>
<name>A0A443SDM4_9ACAR</name>
<dbReference type="VEuPathDB" id="VectorBase:LDEU006439"/>
<evidence type="ECO:0000313" key="3">
    <source>
        <dbReference type="EMBL" id="RWS25601.1"/>
    </source>
</evidence>
<dbReference type="SMART" id="SM00173">
    <property type="entry name" value="RAS"/>
    <property type="match status" value="1"/>
</dbReference>
<keyword evidence="4" id="KW-1185">Reference proteome</keyword>
<gene>
    <name evidence="3" type="ORF">B4U80_04659</name>
</gene>
<dbReference type="InterPro" id="IPR027417">
    <property type="entry name" value="P-loop_NTPase"/>
</dbReference>
<evidence type="ECO:0000256" key="2">
    <source>
        <dbReference type="ARBA" id="ARBA00022741"/>
    </source>
</evidence>
<proteinExistence type="inferred from homology"/>
<dbReference type="SUPFAM" id="SSF52540">
    <property type="entry name" value="P-loop containing nucleoside triphosphate hydrolases"/>
    <property type="match status" value="1"/>
</dbReference>
<dbReference type="InterPro" id="IPR005225">
    <property type="entry name" value="Small_GTP-bd"/>
</dbReference>
<dbReference type="CDD" id="cd00154">
    <property type="entry name" value="Rab"/>
    <property type="match status" value="1"/>
</dbReference>
<keyword evidence="3" id="KW-0969">Cilium</keyword>
<dbReference type="OrthoDB" id="265044at2759"/>
<dbReference type="PANTHER" id="PTHR47978">
    <property type="match status" value="1"/>
</dbReference>
<sequence length="178" mass="19783">MPSVLRCKCVVIGDTFTGKTSIVKSVIGSANNFSKNYNMTLGVEIASKRFKISNTNDEIVEVFIYDFSGKSVYKDIINKMWTSNVSLIVGVFDVTNEESFSNLQVVLSDLTKQLNPDNTVGIIVGNKCDIAERRCISSKDGHQLSKRFKMCYFDCSAKNATSIDDAFQYLANTCTDAY</sequence>
<dbReference type="SMART" id="SM00175">
    <property type="entry name" value="RAB"/>
    <property type="match status" value="1"/>
</dbReference>
<dbReference type="AlphaFoldDB" id="A0A443SDM4"/>
<protein>
    <submittedName>
        <fullName evidence="3">Intraflagellar transport protein 27-like protein</fullName>
    </submittedName>
</protein>
<organism evidence="3 4">
    <name type="scientific">Leptotrombidium deliense</name>
    <dbReference type="NCBI Taxonomy" id="299467"/>
    <lineage>
        <taxon>Eukaryota</taxon>
        <taxon>Metazoa</taxon>
        <taxon>Ecdysozoa</taxon>
        <taxon>Arthropoda</taxon>
        <taxon>Chelicerata</taxon>
        <taxon>Arachnida</taxon>
        <taxon>Acari</taxon>
        <taxon>Acariformes</taxon>
        <taxon>Trombidiformes</taxon>
        <taxon>Prostigmata</taxon>
        <taxon>Anystina</taxon>
        <taxon>Parasitengona</taxon>
        <taxon>Trombiculoidea</taxon>
        <taxon>Trombiculidae</taxon>
        <taxon>Leptotrombidium</taxon>
    </lineage>
</organism>
<keyword evidence="3" id="KW-0282">Flagellum</keyword>
<dbReference type="PROSITE" id="PS51421">
    <property type="entry name" value="RAS"/>
    <property type="match status" value="1"/>
</dbReference>
<dbReference type="GO" id="GO:0005525">
    <property type="term" value="F:GTP binding"/>
    <property type="evidence" value="ECO:0007669"/>
    <property type="project" value="InterPro"/>
</dbReference>
<comment type="similarity">
    <text evidence="1">Belongs to the small GTPase superfamily. Rab family.</text>
</comment>
<dbReference type="NCBIfam" id="TIGR00231">
    <property type="entry name" value="small_GTP"/>
    <property type="match status" value="1"/>
</dbReference>
<dbReference type="Gene3D" id="3.40.50.300">
    <property type="entry name" value="P-loop containing nucleotide triphosphate hydrolases"/>
    <property type="match status" value="1"/>
</dbReference>
<dbReference type="EMBL" id="NCKV01003541">
    <property type="protein sequence ID" value="RWS25601.1"/>
    <property type="molecule type" value="Genomic_DNA"/>
</dbReference>
<comment type="caution">
    <text evidence="3">The sequence shown here is derived from an EMBL/GenBank/DDBJ whole genome shotgun (WGS) entry which is preliminary data.</text>
</comment>